<dbReference type="RefSeq" id="WP_281809970.1">
    <property type="nucleotide sequence ID" value="NZ_BSDO01000014.1"/>
</dbReference>
<dbReference type="AlphaFoldDB" id="A0A9W6CTY3"/>
<dbReference type="SUPFAM" id="SSF52540">
    <property type="entry name" value="P-loop containing nucleoside triphosphate hydrolases"/>
    <property type="match status" value="2"/>
</dbReference>
<dbReference type="Proteomes" id="UP001144397">
    <property type="component" value="Unassembled WGS sequence"/>
</dbReference>
<dbReference type="InterPro" id="IPR050496">
    <property type="entry name" value="SNF2_RAD54_helicase_repair"/>
</dbReference>
<reference evidence="3" key="1">
    <citation type="submission" date="2022-12" db="EMBL/GenBank/DDBJ databases">
        <title>Reference genome sequencing for broad-spectrum identification of bacterial and archaeal isolates by mass spectrometry.</title>
        <authorList>
            <person name="Sekiguchi Y."/>
            <person name="Tourlousse D.M."/>
        </authorList>
    </citation>
    <scope>NUCLEOTIDE SEQUENCE</scope>
    <source>
        <strain evidence="3">301</strain>
    </source>
</reference>
<feature type="domain" description="Helicase ATP-binding" evidence="2">
    <location>
        <begin position="44"/>
        <end position="317"/>
    </location>
</feature>
<dbReference type="GO" id="GO:0003677">
    <property type="term" value="F:DNA binding"/>
    <property type="evidence" value="ECO:0007669"/>
    <property type="project" value="InterPro"/>
</dbReference>
<name>A0A9W6CTY3_XANFL</name>
<dbReference type="EMBL" id="JAVDPY010000016">
    <property type="protein sequence ID" value="MDR6336764.1"/>
    <property type="molecule type" value="Genomic_DNA"/>
</dbReference>
<dbReference type="InterPro" id="IPR006935">
    <property type="entry name" value="Helicase/UvrB_N"/>
</dbReference>
<dbReference type="PANTHER" id="PTHR45629:SF7">
    <property type="entry name" value="DNA EXCISION REPAIR PROTEIN ERCC-6-RELATED"/>
    <property type="match status" value="1"/>
</dbReference>
<dbReference type="SMART" id="SM00487">
    <property type="entry name" value="DEXDc"/>
    <property type="match status" value="1"/>
</dbReference>
<dbReference type="Proteomes" id="UP001245370">
    <property type="component" value="Unassembled WGS sequence"/>
</dbReference>
<dbReference type="GeneID" id="95765748"/>
<dbReference type="InterPro" id="IPR038718">
    <property type="entry name" value="SNF2-like_sf"/>
</dbReference>
<evidence type="ECO:0000313" key="3">
    <source>
        <dbReference type="EMBL" id="GLI25299.1"/>
    </source>
</evidence>
<reference evidence="4 6" key="2">
    <citation type="submission" date="2023-07" db="EMBL/GenBank/DDBJ databases">
        <title>Genomic Encyclopedia of Type Strains, Phase IV (KMG-IV): sequencing the most valuable type-strain genomes for metagenomic binning, comparative biology and taxonomic classification.</title>
        <authorList>
            <person name="Goeker M."/>
        </authorList>
    </citation>
    <scope>NUCLEOTIDE SEQUENCE [LARGE SCALE GENOMIC DNA]</scope>
    <source>
        <strain evidence="4 6">DSM 338</strain>
    </source>
</reference>
<proteinExistence type="predicted"/>
<dbReference type="Pfam" id="PF04851">
    <property type="entry name" value="ResIII"/>
    <property type="match status" value="1"/>
</dbReference>
<dbReference type="PROSITE" id="PS51192">
    <property type="entry name" value="HELICASE_ATP_BIND_1"/>
    <property type="match status" value="1"/>
</dbReference>
<dbReference type="PANTHER" id="PTHR45629">
    <property type="entry name" value="SNF2/RAD54 FAMILY MEMBER"/>
    <property type="match status" value="1"/>
</dbReference>
<feature type="compositionally biased region" description="Basic and acidic residues" evidence="1">
    <location>
        <begin position="133"/>
        <end position="152"/>
    </location>
</feature>
<protein>
    <recommendedName>
        <fullName evidence="2">Helicase ATP-binding domain-containing protein</fullName>
    </recommendedName>
</protein>
<dbReference type="GO" id="GO:0016787">
    <property type="term" value="F:hydrolase activity"/>
    <property type="evidence" value="ECO:0007669"/>
    <property type="project" value="InterPro"/>
</dbReference>
<dbReference type="SMART" id="SM00490">
    <property type="entry name" value="HELICc"/>
    <property type="match status" value="1"/>
</dbReference>
<evidence type="ECO:0000256" key="1">
    <source>
        <dbReference type="SAM" id="MobiDB-lite"/>
    </source>
</evidence>
<dbReference type="GO" id="GO:0005524">
    <property type="term" value="F:ATP binding"/>
    <property type="evidence" value="ECO:0007669"/>
    <property type="project" value="InterPro"/>
</dbReference>
<sequence>MTGFQGWEAVADGLDAIADQGESLDVEHAQLDEGQCASIRMIAHRMRGGHRALLIADEVGMGKTRIAAALISAVRRCCGRAAIVMPAGLGAQWQKEIAIFDPDHRTLMPLRSYESFIRGFAREGDDGLPQGWQERRNAKLNDRRQQRELPESSWQDEKILMISHAFARMTFPLPENGNLPWRRELMPAFEALCRGRRRNMREGGRGERHASHEAARAAFATLAAEPLPMEWARDWRRMPSEDFRRAVLPVIGRALGRFDLVVIDEAHKARGEDSSLSRILSALIWESADPFRLGMTATPVELEAQQWLNTLQRICGPADPSADGEGNGGDLRAITDPISKYAEIAKRLRTEPLDEALVSAFEQAAKCFSSALGPYVIRRDKRSDRELNGFQEAHGCSYRDIRTVSVTSKVMGRDWMRAFCAAEALSLLPETDTTTRRRRLTVEKGHGLDKLILEPATAESKAALDFWSRNARPPQDASIFTHPAVLAAVRIIEAATAEGRKVLVFGTLLQPLFALTRLLDARAMLRHLAEGKHWPAREIDRSSAARDLGAVEAVRAALRSPDCPVGIPNTVEDINRVLAARYDSSRQKRDANLRSVHEEISALAGDGDDTALLISLVWAAHEQDGIARLLQALESRRSLCSDVQDVEAQTRWTTKRLIKETDELVKKLREDSSDFSTKETPDGMTARQESRLQLIQAHLSEFSGRGGSFARLLYGETQPQTRRFLQNAFNRAASWPMVLVAQSMVGREGLNLHEECRTVVLLHAEWNPGVVEQQIGRVDRKNSRFLKDYRAGDWRKHGMPPPRIEVSCIQMDGGYDSLHWAQLLRRWDDLRAQLHGDVVSMGDRRRAWSDPELQSLIRRLDLAAPDFYPR</sequence>
<dbReference type="InterPro" id="IPR001650">
    <property type="entry name" value="Helicase_C-like"/>
</dbReference>
<gene>
    <name evidence="4" type="ORF">GGQ86_005268</name>
    <name evidence="3" type="ORF">XFLAVUS301_49730</name>
</gene>
<accession>A0A9W6CTY3</accession>
<dbReference type="EMBL" id="BSDO01000014">
    <property type="protein sequence ID" value="GLI25299.1"/>
    <property type="molecule type" value="Genomic_DNA"/>
</dbReference>
<keyword evidence="6" id="KW-1185">Reference proteome</keyword>
<comment type="caution">
    <text evidence="3">The sequence shown here is derived from an EMBL/GenBank/DDBJ whole genome shotgun (WGS) entry which is preliminary data.</text>
</comment>
<organism evidence="3 5">
    <name type="scientific">Xanthobacter flavus</name>
    <dbReference type="NCBI Taxonomy" id="281"/>
    <lineage>
        <taxon>Bacteria</taxon>
        <taxon>Pseudomonadati</taxon>
        <taxon>Pseudomonadota</taxon>
        <taxon>Alphaproteobacteria</taxon>
        <taxon>Hyphomicrobiales</taxon>
        <taxon>Xanthobacteraceae</taxon>
        <taxon>Xanthobacter</taxon>
    </lineage>
</organism>
<feature type="region of interest" description="Disordered" evidence="1">
    <location>
        <begin position="127"/>
        <end position="152"/>
    </location>
</feature>
<dbReference type="Pfam" id="PF00271">
    <property type="entry name" value="Helicase_C"/>
    <property type="match status" value="1"/>
</dbReference>
<dbReference type="Gene3D" id="3.40.50.10810">
    <property type="entry name" value="Tandem AAA-ATPase domain"/>
    <property type="match status" value="1"/>
</dbReference>
<dbReference type="Gene3D" id="3.40.50.300">
    <property type="entry name" value="P-loop containing nucleotide triphosphate hydrolases"/>
    <property type="match status" value="2"/>
</dbReference>
<evidence type="ECO:0000313" key="4">
    <source>
        <dbReference type="EMBL" id="MDR6336764.1"/>
    </source>
</evidence>
<dbReference type="InterPro" id="IPR014001">
    <property type="entry name" value="Helicase_ATP-bd"/>
</dbReference>
<evidence type="ECO:0000313" key="6">
    <source>
        <dbReference type="Proteomes" id="UP001245370"/>
    </source>
</evidence>
<evidence type="ECO:0000313" key="5">
    <source>
        <dbReference type="Proteomes" id="UP001144397"/>
    </source>
</evidence>
<dbReference type="InterPro" id="IPR027417">
    <property type="entry name" value="P-loop_NTPase"/>
</dbReference>
<evidence type="ECO:0000259" key="2">
    <source>
        <dbReference type="PROSITE" id="PS51192"/>
    </source>
</evidence>